<sequence>MDVHVYCRHAGGSRVQYVADRSVRRGCRGMSGFLVGAADASSSVLLKKWQWSGELYVASFHSQQLVISFGDGRSH</sequence>
<name>A0AAE0THP4_9BIVA</name>
<comment type="caution">
    <text evidence="1">The sequence shown here is derived from an EMBL/GenBank/DDBJ whole genome shotgun (WGS) entry which is preliminary data.</text>
</comment>
<feature type="non-terminal residue" evidence="1">
    <location>
        <position position="75"/>
    </location>
</feature>
<proteinExistence type="predicted"/>
<reference evidence="1" key="1">
    <citation type="journal article" date="2021" name="Genome Biol. Evol.">
        <title>A High-Quality Reference Genome for a Parasitic Bivalve with Doubly Uniparental Inheritance (Bivalvia: Unionida).</title>
        <authorList>
            <person name="Smith C.H."/>
        </authorList>
    </citation>
    <scope>NUCLEOTIDE SEQUENCE</scope>
    <source>
        <strain evidence="1">CHS0354</strain>
    </source>
</reference>
<reference evidence="1" key="3">
    <citation type="submission" date="2023-05" db="EMBL/GenBank/DDBJ databases">
        <authorList>
            <person name="Smith C.H."/>
        </authorList>
    </citation>
    <scope>NUCLEOTIDE SEQUENCE</scope>
    <source>
        <strain evidence="1">CHS0354</strain>
        <tissue evidence="1">Mantle</tissue>
    </source>
</reference>
<protein>
    <submittedName>
        <fullName evidence="1">Uncharacterized protein</fullName>
    </submittedName>
</protein>
<keyword evidence="2" id="KW-1185">Reference proteome</keyword>
<evidence type="ECO:0000313" key="2">
    <source>
        <dbReference type="Proteomes" id="UP001195483"/>
    </source>
</evidence>
<gene>
    <name evidence="1" type="ORF">CHS0354_039942</name>
</gene>
<accession>A0AAE0THP4</accession>
<dbReference type="Proteomes" id="UP001195483">
    <property type="component" value="Unassembled WGS sequence"/>
</dbReference>
<dbReference type="AlphaFoldDB" id="A0AAE0THP4"/>
<dbReference type="EMBL" id="JAEAOA010002325">
    <property type="protein sequence ID" value="KAK3610159.1"/>
    <property type="molecule type" value="Genomic_DNA"/>
</dbReference>
<organism evidence="1 2">
    <name type="scientific">Potamilus streckersoni</name>
    <dbReference type="NCBI Taxonomy" id="2493646"/>
    <lineage>
        <taxon>Eukaryota</taxon>
        <taxon>Metazoa</taxon>
        <taxon>Spiralia</taxon>
        <taxon>Lophotrochozoa</taxon>
        <taxon>Mollusca</taxon>
        <taxon>Bivalvia</taxon>
        <taxon>Autobranchia</taxon>
        <taxon>Heteroconchia</taxon>
        <taxon>Palaeoheterodonta</taxon>
        <taxon>Unionida</taxon>
        <taxon>Unionoidea</taxon>
        <taxon>Unionidae</taxon>
        <taxon>Ambleminae</taxon>
        <taxon>Lampsilini</taxon>
        <taxon>Potamilus</taxon>
    </lineage>
</organism>
<evidence type="ECO:0000313" key="1">
    <source>
        <dbReference type="EMBL" id="KAK3610159.1"/>
    </source>
</evidence>
<reference evidence="1" key="2">
    <citation type="journal article" date="2021" name="Genome Biol. Evol.">
        <title>Developing a high-quality reference genome for a parasitic bivalve with doubly uniparental inheritance (Bivalvia: Unionida).</title>
        <authorList>
            <person name="Smith C.H."/>
        </authorList>
    </citation>
    <scope>NUCLEOTIDE SEQUENCE</scope>
    <source>
        <strain evidence="1">CHS0354</strain>
        <tissue evidence="1">Mantle</tissue>
    </source>
</reference>